<keyword evidence="7 14" id="KW-0378">Hydrolase</keyword>
<dbReference type="CDD" id="cd07500">
    <property type="entry name" value="HAD_PSP"/>
    <property type="match status" value="1"/>
</dbReference>
<sequence length="225" mass="23452">MTRPAASSDPSPRVPDGRLLLFSDVDSTLIRDETIDLIADEAGCGAEVAAVTERAMQGELDFTASLTARVGLLAGLEATALDRVAERYELTAGAAALMARLSEAGHVTGIVSGGFTFLTDRLQRELGITHAFANTLEIVDGRLTGRVSGPVVDRERKAALLREIAVAEQIPTERTIAVGDGANDAAMVVAAGLGVAFCAKPALAEVADLVIDEPDLSLLLPYLGL</sequence>
<reference evidence="14" key="2">
    <citation type="journal article" date="2021" name="PeerJ">
        <title>Extensive microbial diversity within the chicken gut microbiome revealed by metagenomics and culture.</title>
        <authorList>
            <person name="Gilroy R."/>
            <person name="Ravi A."/>
            <person name="Getino M."/>
            <person name="Pursley I."/>
            <person name="Horton D.L."/>
            <person name="Alikhan N.F."/>
            <person name="Baker D."/>
            <person name="Gharbi K."/>
            <person name="Hall N."/>
            <person name="Watson M."/>
            <person name="Adriaenssens E.M."/>
            <person name="Foster-Nyarko E."/>
            <person name="Jarju S."/>
            <person name="Secka A."/>
            <person name="Antonio M."/>
            <person name="Oren A."/>
            <person name="Chaudhuri R.R."/>
            <person name="La Ragione R."/>
            <person name="Hildebrand F."/>
            <person name="Pallen M.J."/>
        </authorList>
    </citation>
    <scope>NUCLEOTIDE SEQUENCE</scope>
    <source>
        <strain evidence="14">ChiGjej1B1-24693</strain>
    </source>
</reference>
<dbReference type="GO" id="GO:0005737">
    <property type="term" value="C:cytoplasm"/>
    <property type="evidence" value="ECO:0007669"/>
    <property type="project" value="TreeGrafter"/>
</dbReference>
<evidence type="ECO:0000256" key="10">
    <source>
        <dbReference type="ARBA" id="ARBA00031693"/>
    </source>
</evidence>
<dbReference type="SFLD" id="SFLDG01136">
    <property type="entry name" value="C1.6:_Phosphoserine_Phosphatas"/>
    <property type="match status" value="1"/>
</dbReference>
<keyword evidence="8" id="KW-0460">Magnesium</keyword>
<name>A0A9D1GXK9_9ACTN</name>
<evidence type="ECO:0000256" key="6">
    <source>
        <dbReference type="ARBA" id="ARBA00022723"/>
    </source>
</evidence>
<evidence type="ECO:0000256" key="4">
    <source>
        <dbReference type="ARBA" id="ARBA00012640"/>
    </source>
</evidence>
<dbReference type="EC" id="3.1.3.3" evidence="4"/>
<evidence type="ECO:0000256" key="2">
    <source>
        <dbReference type="ARBA" id="ARBA00005135"/>
    </source>
</evidence>
<keyword evidence="5" id="KW-0028">Amino-acid biosynthesis</keyword>
<feature type="active site" description="Proton donor" evidence="13">
    <location>
        <position position="26"/>
    </location>
</feature>
<evidence type="ECO:0000313" key="15">
    <source>
        <dbReference type="Proteomes" id="UP000886842"/>
    </source>
</evidence>
<reference evidence="14" key="1">
    <citation type="submission" date="2020-10" db="EMBL/GenBank/DDBJ databases">
        <authorList>
            <person name="Gilroy R."/>
        </authorList>
    </citation>
    <scope>NUCLEOTIDE SEQUENCE</scope>
    <source>
        <strain evidence="14">ChiGjej1B1-24693</strain>
    </source>
</reference>
<dbReference type="Pfam" id="PF12710">
    <property type="entry name" value="HAD"/>
    <property type="match status" value="1"/>
</dbReference>
<dbReference type="InterPro" id="IPR023214">
    <property type="entry name" value="HAD_sf"/>
</dbReference>
<dbReference type="InterPro" id="IPR050582">
    <property type="entry name" value="HAD-like_SerB"/>
</dbReference>
<dbReference type="Proteomes" id="UP000886842">
    <property type="component" value="Unassembled WGS sequence"/>
</dbReference>
<dbReference type="SFLD" id="SFLDS00003">
    <property type="entry name" value="Haloacid_Dehalogenase"/>
    <property type="match status" value="1"/>
</dbReference>
<dbReference type="GO" id="GO:0036424">
    <property type="term" value="F:L-phosphoserine phosphatase activity"/>
    <property type="evidence" value="ECO:0007669"/>
    <property type="project" value="InterPro"/>
</dbReference>
<dbReference type="SFLD" id="SFLDF00029">
    <property type="entry name" value="phosphoserine_phosphatase"/>
    <property type="match status" value="1"/>
</dbReference>
<dbReference type="Gene3D" id="3.40.50.1000">
    <property type="entry name" value="HAD superfamily/HAD-like"/>
    <property type="match status" value="1"/>
</dbReference>
<comment type="cofactor">
    <cofactor evidence="1">
        <name>Mg(2+)</name>
        <dbReference type="ChEBI" id="CHEBI:18420"/>
    </cofactor>
</comment>
<protein>
    <recommendedName>
        <fullName evidence="4">phosphoserine phosphatase</fullName>
        <ecNumber evidence="4">3.1.3.3</ecNumber>
    </recommendedName>
    <alternativeName>
        <fullName evidence="10">O-phosphoserine phosphohydrolase</fullName>
    </alternativeName>
</protein>
<dbReference type="NCBIfam" id="TIGR01488">
    <property type="entry name" value="HAD-SF-IB"/>
    <property type="match status" value="1"/>
</dbReference>
<feature type="active site" description="Nucleophile" evidence="13">
    <location>
        <position position="24"/>
    </location>
</feature>
<evidence type="ECO:0000313" key="14">
    <source>
        <dbReference type="EMBL" id="HIT75336.1"/>
    </source>
</evidence>
<dbReference type="InterPro" id="IPR036412">
    <property type="entry name" value="HAD-like_sf"/>
</dbReference>
<dbReference type="SUPFAM" id="SSF56784">
    <property type="entry name" value="HAD-like"/>
    <property type="match status" value="1"/>
</dbReference>
<evidence type="ECO:0000256" key="11">
    <source>
        <dbReference type="ARBA" id="ARBA00048138"/>
    </source>
</evidence>
<evidence type="ECO:0000256" key="13">
    <source>
        <dbReference type="PIRSR" id="PIRSR604469-1"/>
    </source>
</evidence>
<dbReference type="GO" id="GO:0000287">
    <property type="term" value="F:magnesium ion binding"/>
    <property type="evidence" value="ECO:0007669"/>
    <property type="project" value="TreeGrafter"/>
</dbReference>
<gene>
    <name evidence="14" type="primary">serB</name>
    <name evidence="14" type="ORF">IAA98_07115</name>
</gene>
<evidence type="ECO:0000256" key="12">
    <source>
        <dbReference type="ARBA" id="ARBA00048523"/>
    </source>
</evidence>
<evidence type="ECO:0000256" key="1">
    <source>
        <dbReference type="ARBA" id="ARBA00001946"/>
    </source>
</evidence>
<dbReference type="PANTHER" id="PTHR43344">
    <property type="entry name" value="PHOSPHOSERINE PHOSPHATASE"/>
    <property type="match status" value="1"/>
</dbReference>
<comment type="caution">
    <text evidence="14">The sequence shown here is derived from an EMBL/GenBank/DDBJ whole genome shotgun (WGS) entry which is preliminary data.</text>
</comment>
<keyword evidence="6" id="KW-0479">Metal-binding</keyword>
<dbReference type="PANTHER" id="PTHR43344:SF2">
    <property type="entry name" value="PHOSPHOSERINE PHOSPHATASE"/>
    <property type="match status" value="1"/>
</dbReference>
<organism evidence="14 15">
    <name type="scientific">Candidatus Avipropionibacterium avicola</name>
    <dbReference type="NCBI Taxonomy" id="2840701"/>
    <lineage>
        <taxon>Bacteria</taxon>
        <taxon>Bacillati</taxon>
        <taxon>Actinomycetota</taxon>
        <taxon>Actinomycetes</taxon>
        <taxon>Propionibacteriales</taxon>
        <taxon>Propionibacteriaceae</taxon>
        <taxon>Propionibacteriaceae incertae sedis</taxon>
        <taxon>Candidatus Avipropionibacterium</taxon>
    </lineage>
</organism>
<comment type="similarity">
    <text evidence="3">Belongs to the HAD-like hydrolase superfamily. SerB family.</text>
</comment>
<evidence type="ECO:0000256" key="5">
    <source>
        <dbReference type="ARBA" id="ARBA00022605"/>
    </source>
</evidence>
<evidence type="ECO:0000256" key="8">
    <source>
        <dbReference type="ARBA" id="ARBA00022842"/>
    </source>
</evidence>
<comment type="pathway">
    <text evidence="2">Amino-acid biosynthesis; L-serine biosynthesis; L-serine from 3-phospho-D-glycerate: step 3/3.</text>
</comment>
<evidence type="ECO:0000256" key="3">
    <source>
        <dbReference type="ARBA" id="ARBA00009184"/>
    </source>
</evidence>
<proteinExistence type="inferred from homology"/>
<accession>A0A9D1GXK9</accession>
<evidence type="ECO:0000256" key="7">
    <source>
        <dbReference type="ARBA" id="ARBA00022801"/>
    </source>
</evidence>
<keyword evidence="9" id="KW-0718">Serine biosynthesis</keyword>
<dbReference type="GO" id="GO:0006564">
    <property type="term" value="P:L-serine biosynthetic process"/>
    <property type="evidence" value="ECO:0007669"/>
    <property type="project" value="UniProtKB-KW"/>
</dbReference>
<dbReference type="InterPro" id="IPR004469">
    <property type="entry name" value="PSP"/>
</dbReference>
<comment type="catalytic activity">
    <reaction evidence="11">
        <text>O-phospho-L-serine + H2O = L-serine + phosphate</text>
        <dbReference type="Rhea" id="RHEA:21208"/>
        <dbReference type="ChEBI" id="CHEBI:15377"/>
        <dbReference type="ChEBI" id="CHEBI:33384"/>
        <dbReference type="ChEBI" id="CHEBI:43474"/>
        <dbReference type="ChEBI" id="CHEBI:57524"/>
        <dbReference type="EC" id="3.1.3.3"/>
    </reaction>
</comment>
<dbReference type="SFLD" id="SFLDG01137">
    <property type="entry name" value="C1.6.1:_Phosphoserine_Phosphat"/>
    <property type="match status" value="1"/>
</dbReference>
<dbReference type="NCBIfam" id="TIGR00338">
    <property type="entry name" value="serB"/>
    <property type="match status" value="1"/>
</dbReference>
<comment type="catalytic activity">
    <reaction evidence="12">
        <text>O-phospho-D-serine + H2O = D-serine + phosphate</text>
        <dbReference type="Rhea" id="RHEA:24873"/>
        <dbReference type="ChEBI" id="CHEBI:15377"/>
        <dbReference type="ChEBI" id="CHEBI:35247"/>
        <dbReference type="ChEBI" id="CHEBI:43474"/>
        <dbReference type="ChEBI" id="CHEBI:58680"/>
        <dbReference type="EC" id="3.1.3.3"/>
    </reaction>
</comment>
<dbReference type="AlphaFoldDB" id="A0A9D1GXK9"/>
<dbReference type="EMBL" id="DVLP01000216">
    <property type="protein sequence ID" value="HIT75336.1"/>
    <property type="molecule type" value="Genomic_DNA"/>
</dbReference>
<evidence type="ECO:0000256" key="9">
    <source>
        <dbReference type="ARBA" id="ARBA00023299"/>
    </source>
</evidence>